<accession>A0AA40T2Y1</accession>
<name>A0AA40T2Y1_9NOST</name>
<dbReference type="Proteomes" id="UP001165986">
    <property type="component" value="Unassembled WGS sequence"/>
</dbReference>
<proteinExistence type="predicted"/>
<evidence type="ECO:0000313" key="2">
    <source>
        <dbReference type="Proteomes" id="UP001165986"/>
    </source>
</evidence>
<gene>
    <name evidence="1" type="ORF">FNW02_28965</name>
</gene>
<sequence length="100" mass="10860">MNKPIGFYTSAMPGDGSYLDELQQRYGSTFEQLSKIEKLLLLHGIVQNLLNAEINIQGSSVAAAAVSTVSLIAQSINKRVTLGEHLGLASALINQLKYQR</sequence>
<organism evidence="1 2">
    <name type="scientific">Komarekiella delphini-convector SJRDD-AB1</name>
    <dbReference type="NCBI Taxonomy" id="2593771"/>
    <lineage>
        <taxon>Bacteria</taxon>
        <taxon>Bacillati</taxon>
        <taxon>Cyanobacteriota</taxon>
        <taxon>Cyanophyceae</taxon>
        <taxon>Nostocales</taxon>
        <taxon>Nostocaceae</taxon>
        <taxon>Komarekiella</taxon>
        <taxon>Komarekiella delphini-convector</taxon>
    </lineage>
</organism>
<reference evidence="1" key="1">
    <citation type="submission" date="2019-07" db="EMBL/GenBank/DDBJ databases">
        <title>Toxilogical consequences of a new and cryptic species of cyanobacteria (Komarekiella delphini-convector) recovered from the epidermis of a bottlenose dolphin and 1500 ft. in the air.</title>
        <authorList>
            <person name="Brown A.O."/>
            <person name="Dvorak P."/>
            <person name="Villanueva C.D."/>
            <person name="Foss A.J."/>
            <person name="Garvey A.D."/>
            <person name="Gibson Q.A."/>
            <person name="Johansen J.R."/>
            <person name="Casamatta D.A."/>
        </authorList>
    </citation>
    <scope>NUCLEOTIDE SEQUENCE</scope>
    <source>
        <strain evidence="1">SJRDD-AB1</strain>
    </source>
</reference>
<dbReference type="EMBL" id="VJXY01000046">
    <property type="protein sequence ID" value="MBD6619738.1"/>
    <property type="molecule type" value="Genomic_DNA"/>
</dbReference>
<comment type="caution">
    <text evidence="1">The sequence shown here is derived from an EMBL/GenBank/DDBJ whole genome shotgun (WGS) entry which is preliminary data.</text>
</comment>
<keyword evidence="2" id="KW-1185">Reference proteome</keyword>
<protein>
    <submittedName>
        <fullName evidence="1">Uncharacterized protein</fullName>
    </submittedName>
</protein>
<evidence type="ECO:0000313" key="1">
    <source>
        <dbReference type="EMBL" id="MBD6619738.1"/>
    </source>
</evidence>
<dbReference type="AlphaFoldDB" id="A0AA40T2Y1"/>